<name>A0AAD6TLN3_9AGAR</name>
<evidence type="ECO:0000256" key="1">
    <source>
        <dbReference type="SAM" id="MobiDB-lite"/>
    </source>
</evidence>
<proteinExistence type="predicted"/>
<reference evidence="3" key="1">
    <citation type="submission" date="2023-03" db="EMBL/GenBank/DDBJ databases">
        <title>Massive genome expansion in bonnet fungi (Mycena s.s.) driven by repeated elements and novel gene families across ecological guilds.</title>
        <authorList>
            <consortium name="Lawrence Berkeley National Laboratory"/>
            <person name="Harder C.B."/>
            <person name="Miyauchi S."/>
            <person name="Viragh M."/>
            <person name="Kuo A."/>
            <person name="Thoen E."/>
            <person name="Andreopoulos B."/>
            <person name="Lu D."/>
            <person name="Skrede I."/>
            <person name="Drula E."/>
            <person name="Henrissat B."/>
            <person name="Morin E."/>
            <person name="Kohler A."/>
            <person name="Barry K."/>
            <person name="LaButti K."/>
            <person name="Morin E."/>
            <person name="Salamov A."/>
            <person name="Lipzen A."/>
            <person name="Mereny Z."/>
            <person name="Hegedus B."/>
            <person name="Baldrian P."/>
            <person name="Stursova M."/>
            <person name="Weitz H."/>
            <person name="Taylor A."/>
            <person name="Grigoriev I.V."/>
            <person name="Nagy L.G."/>
            <person name="Martin F."/>
            <person name="Kauserud H."/>
        </authorList>
    </citation>
    <scope>NUCLEOTIDE SEQUENCE</scope>
    <source>
        <strain evidence="3">CBHHK173m</strain>
    </source>
</reference>
<keyword evidence="2" id="KW-0732">Signal</keyword>
<accession>A0AAD6TLN3</accession>
<dbReference type="EMBL" id="JARJCN010000145">
    <property type="protein sequence ID" value="KAJ7068922.1"/>
    <property type="molecule type" value="Genomic_DNA"/>
</dbReference>
<dbReference type="Proteomes" id="UP001222325">
    <property type="component" value="Unassembled WGS sequence"/>
</dbReference>
<evidence type="ECO:0000313" key="3">
    <source>
        <dbReference type="EMBL" id="KAJ7068922.1"/>
    </source>
</evidence>
<keyword evidence="4" id="KW-1185">Reference proteome</keyword>
<sequence length="74" mass="8256">MITYFYLFGAFLFVFSPARLNRDESAQRSRKINTEEAQPSLRILPLYSGPPAKKKKNSRSCVPTSAEGPSCATL</sequence>
<dbReference type="AlphaFoldDB" id="A0AAD6TLN3"/>
<evidence type="ECO:0008006" key="5">
    <source>
        <dbReference type="Google" id="ProtNLM"/>
    </source>
</evidence>
<evidence type="ECO:0000313" key="4">
    <source>
        <dbReference type="Proteomes" id="UP001222325"/>
    </source>
</evidence>
<comment type="caution">
    <text evidence="3">The sequence shown here is derived from an EMBL/GenBank/DDBJ whole genome shotgun (WGS) entry which is preliminary data.</text>
</comment>
<gene>
    <name evidence="3" type="ORF">B0H15DRAFT_139202</name>
</gene>
<protein>
    <recommendedName>
        <fullName evidence="5">Secreted protein</fullName>
    </recommendedName>
</protein>
<feature type="signal peptide" evidence="2">
    <location>
        <begin position="1"/>
        <end position="20"/>
    </location>
</feature>
<evidence type="ECO:0000256" key="2">
    <source>
        <dbReference type="SAM" id="SignalP"/>
    </source>
</evidence>
<organism evidence="3 4">
    <name type="scientific">Mycena belliarum</name>
    <dbReference type="NCBI Taxonomy" id="1033014"/>
    <lineage>
        <taxon>Eukaryota</taxon>
        <taxon>Fungi</taxon>
        <taxon>Dikarya</taxon>
        <taxon>Basidiomycota</taxon>
        <taxon>Agaricomycotina</taxon>
        <taxon>Agaricomycetes</taxon>
        <taxon>Agaricomycetidae</taxon>
        <taxon>Agaricales</taxon>
        <taxon>Marasmiineae</taxon>
        <taxon>Mycenaceae</taxon>
        <taxon>Mycena</taxon>
    </lineage>
</organism>
<feature type="chain" id="PRO_5041928601" description="Secreted protein" evidence="2">
    <location>
        <begin position="21"/>
        <end position="74"/>
    </location>
</feature>
<feature type="region of interest" description="Disordered" evidence="1">
    <location>
        <begin position="22"/>
        <end position="74"/>
    </location>
</feature>